<evidence type="ECO:0000256" key="5">
    <source>
        <dbReference type="PROSITE-ProRule" id="PRU00808"/>
    </source>
</evidence>
<dbReference type="GO" id="GO:0005737">
    <property type="term" value="C:cytoplasm"/>
    <property type="evidence" value="ECO:0007669"/>
    <property type="project" value="UniProtKB-SubCell"/>
</dbReference>
<dbReference type="GO" id="GO:0006511">
    <property type="term" value="P:ubiquitin-dependent protein catabolic process"/>
    <property type="evidence" value="ECO:0007669"/>
    <property type="project" value="InterPro"/>
</dbReference>
<dbReference type="Proteomes" id="UP000278475">
    <property type="component" value="Unassembled WGS sequence"/>
</dbReference>
<evidence type="ECO:0000313" key="10">
    <source>
        <dbReference type="Proteomes" id="UP000272051"/>
    </source>
</evidence>
<dbReference type="FunFam" id="3.60.20.10:FF:000004">
    <property type="entry name" value="Proteasome subunit alpha type-4"/>
    <property type="match status" value="1"/>
</dbReference>
<comment type="caution">
    <text evidence="9">The sequence shown here is derived from an EMBL/GenBank/DDBJ whole genome shotgun (WGS) entry which is preliminary data.</text>
</comment>
<keyword evidence="9" id="KW-0378">Hydrolase</keyword>
<dbReference type="Pfam" id="PF00227">
    <property type="entry name" value="Proteasome"/>
    <property type="match status" value="1"/>
</dbReference>
<comment type="similarity">
    <text evidence="4 5 6">Belongs to the peptidase T1A family.</text>
</comment>
<proteinExistence type="inferred from homology"/>
<evidence type="ECO:0000256" key="4">
    <source>
        <dbReference type="HAMAP-Rule" id="MF_00289"/>
    </source>
</evidence>
<dbReference type="Gene3D" id="3.60.20.10">
    <property type="entry name" value="Glutamine Phosphoribosylpyrophosphate, subunit 1, domain 1"/>
    <property type="match status" value="1"/>
</dbReference>
<reference evidence="10 11" key="1">
    <citation type="submission" date="2018-06" db="EMBL/GenBank/DDBJ databases">
        <title>Extensive metabolic versatility and redundancy in microbially diverse, dynamic hydrothermal sediments.</title>
        <authorList>
            <person name="Dombrowski N."/>
            <person name="Teske A."/>
            <person name="Baker B.J."/>
        </authorList>
    </citation>
    <scope>NUCLEOTIDE SEQUENCE [LARGE SCALE GENOMIC DNA]</scope>
    <source>
        <strain evidence="9">B34_G17</strain>
        <strain evidence="8">B66_G16</strain>
    </source>
</reference>
<keyword evidence="3 4" id="KW-0647">Proteasome</keyword>
<dbReference type="AlphaFoldDB" id="A0A497EZ36"/>
<accession>A0A497EZ36</accession>
<name>A0A497EZ36_9CREN</name>
<evidence type="ECO:0000259" key="7">
    <source>
        <dbReference type="PROSITE" id="PS00388"/>
    </source>
</evidence>
<dbReference type="GO" id="GO:0004298">
    <property type="term" value="F:threonine-type endopeptidase activity"/>
    <property type="evidence" value="ECO:0007669"/>
    <property type="project" value="InterPro"/>
</dbReference>
<organism evidence="9 10">
    <name type="scientific">Thermoproteota archaeon</name>
    <dbReference type="NCBI Taxonomy" id="2056631"/>
    <lineage>
        <taxon>Archaea</taxon>
        <taxon>Thermoproteota</taxon>
    </lineage>
</organism>
<comment type="function">
    <text evidence="4 6">Component of the proteasome core, a large protease complex with broad specificity involved in protein degradation.</text>
</comment>
<feature type="domain" description="Proteasome alpha-type subunits" evidence="7">
    <location>
        <begin position="3"/>
        <end position="25"/>
    </location>
</feature>
<dbReference type="Pfam" id="PF10584">
    <property type="entry name" value="Proteasome_A_N"/>
    <property type="match status" value="1"/>
</dbReference>
<evidence type="ECO:0000313" key="11">
    <source>
        <dbReference type="Proteomes" id="UP000278475"/>
    </source>
</evidence>
<dbReference type="SMART" id="SM00948">
    <property type="entry name" value="Proteasome_A_N"/>
    <property type="match status" value="1"/>
</dbReference>
<dbReference type="NCBIfam" id="TIGR03633">
    <property type="entry name" value="arc_protsome_A"/>
    <property type="match status" value="1"/>
</dbReference>
<dbReference type="InterPro" id="IPR000426">
    <property type="entry name" value="Proteasome_asu_N"/>
</dbReference>
<dbReference type="PROSITE" id="PS00388">
    <property type="entry name" value="PROTEASOME_ALPHA_1"/>
    <property type="match status" value="1"/>
</dbReference>
<dbReference type="InterPro" id="IPR029055">
    <property type="entry name" value="Ntn_hydrolases_N"/>
</dbReference>
<comment type="subcellular location">
    <subcellularLocation>
        <location evidence="1 4 6">Cytoplasm</location>
    </subcellularLocation>
</comment>
<protein>
    <recommendedName>
        <fullName evidence="4 6">Proteasome subunit alpha</fullName>
    </recommendedName>
    <alternativeName>
        <fullName evidence="4">20S proteasome alpha subunit</fullName>
    </alternativeName>
    <alternativeName>
        <fullName evidence="4">Proteasome core protein PsmA</fullName>
    </alternativeName>
</protein>
<evidence type="ECO:0000313" key="9">
    <source>
        <dbReference type="EMBL" id="RLE51918.1"/>
    </source>
</evidence>
<dbReference type="InterPro" id="IPR001353">
    <property type="entry name" value="Proteasome_sua/b"/>
</dbReference>
<gene>
    <name evidence="4 9" type="primary">psmA</name>
    <name evidence="8" type="ORF">DRJ31_00825</name>
    <name evidence="9" type="ORF">DRJ33_04905</name>
</gene>
<dbReference type="SUPFAM" id="SSF56235">
    <property type="entry name" value="N-terminal nucleophile aminohydrolases (Ntn hydrolases)"/>
    <property type="match status" value="1"/>
</dbReference>
<evidence type="ECO:0000256" key="2">
    <source>
        <dbReference type="ARBA" id="ARBA00022490"/>
    </source>
</evidence>
<evidence type="ECO:0000313" key="8">
    <source>
        <dbReference type="EMBL" id="RLE50608.1"/>
    </source>
</evidence>
<keyword evidence="2 4" id="KW-0963">Cytoplasm</keyword>
<dbReference type="EMBL" id="QMQX01000078">
    <property type="protein sequence ID" value="RLE51918.1"/>
    <property type="molecule type" value="Genomic_DNA"/>
</dbReference>
<dbReference type="EMBL" id="QMQV01000003">
    <property type="protein sequence ID" value="RLE50608.1"/>
    <property type="molecule type" value="Genomic_DNA"/>
</dbReference>
<dbReference type="HAMAP" id="MF_00289_A">
    <property type="entry name" value="Proteasome_A_A"/>
    <property type="match status" value="1"/>
</dbReference>
<evidence type="ECO:0000256" key="6">
    <source>
        <dbReference type="RuleBase" id="RU000552"/>
    </source>
</evidence>
<dbReference type="PANTHER" id="PTHR11599">
    <property type="entry name" value="PROTEASOME SUBUNIT ALPHA/BETA"/>
    <property type="match status" value="1"/>
</dbReference>
<dbReference type="GO" id="GO:0010498">
    <property type="term" value="P:proteasomal protein catabolic process"/>
    <property type="evidence" value="ECO:0007669"/>
    <property type="project" value="UniProtKB-UniRule"/>
</dbReference>
<dbReference type="InterPro" id="IPR023332">
    <property type="entry name" value="Proteasome_alpha-type"/>
</dbReference>
<dbReference type="InterPro" id="IPR050115">
    <property type="entry name" value="Proteasome_alpha"/>
</dbReference>
<comment type="activity regulation">
    <text evidence="4">The formation of the proteasomal ATPase PAN-20S proteasome complex, via the docking of the C-termini of PAN into the intersubunit pockets in the alpha-rings, triggers opening of the gate for substrate entry. Interconversion between the open-gate and close-gate conformations leads to a dynamic regulation of the 20S proteasome proteolysis activity.</text>
</comment>
<dbReference type="Proteomes" id="UP000272051">
    <property type="component" value="Unassembled WGS sequence"/>
</dbReference>
<dbReference type="GO" id="GO:0019773">
    <property type="term" value="C:proteasome core complex, alpha-subunit complex"/>
    <property type="evidence" value="ECO:0007669"/>
    <property type="project" value="UniProtKB-UniRule"/>
</dbReference>
<evidence type="ECO:0000256" key="1">
    <source>
        <dbReference type="ARBA" id="ARBA00004496"/>
    </source>
</evidence>
<evidence type="ECO:0000256" key="3">
    <source>
        <dbReference type="ARBA" id="ARBA00022942"/>
    </source>
</evidence>
<sequence length="241" mass="26754">MGYDRAITIFSPDGRLFQVEYALEAVRRGWTALGMRCSDGVLLVVEKKKISPLIDHVSMEKILQVDEHIGITFAGLSSDARVLIDRARVEAQINRMLYDEPIDVEYLTRRISEIKQLYTQHAGVRPFGVSLLIAGVDRFGPRLFMTEPSGAYAGYYVVSIGAGSQQVTEFFEKNFSEKIELETGIVMALRSLDQVIEGGIDPTKVEVATVDVKTRKFKKLSTEEVSGYISKVKAGSHAQSG</sequence>
<comment type="subunit">
    <text evidence="4 6">The 20S proteasome core is composed of 14 alpha and 14 beta subunits that assemble into four stacked heptameric rings, resulting in a barrel-shaped structure. The two inner rings, each composed of seven catalytic beta subunits, are sandwiched by two outer rings, each composed of seven alpha subunits. The catalytic chamber with the active sites is on the inside of the barrel. Has a gated structure, the ends of the cylinder being occluded by the N-termini of the alpha-subunits. Is capped at one or both ends by the proteasome regulatory ATPase, PAN.</text>
</comment>
<dbReference type="NCBIfam" id="NF003075">
    <property type="entry name" value="PRK03996.1"/>
    <property type="match status" value="1"/>
</dbReference>
<dbReference type="PROSITE" id="PS51475">
    <property type="entry name" value="PROTEASOME_ALPHA_2"/>
    <property type="match status" value="1"/>
</dbReference>
<dbReference type="InterPro" id="IPR019982">
    <property type="entry name" value="Proteasome_asu_arc"/>
</dbReference>
<dbReference type="CDD" id="cd01911">
    <property type="entry name" value="proteasome_alpha"/>
    <property type="match status" value="1"/>
</dbReference>